<evidence type="ECO:0000313" key="4">
    <source>
        <dbReference type="EMBL" id="RLU18150.1"/>
    </source>
</evidence>
<feature type="region of interest" description="Disordered" evidence="3">
    <location>
        <begin position="1"/>
        <end position="90"/>
    </location>
</feature>
<feature type="compositionally biased region" description="Basic and acidic residues" evidence="3">
    <location>
        <begin position="1210"/>
        <end position="1248"/>
    </location>
</feature>
<keyword evidence="1" id="KW-0433">Leucine-rich repeat</keyword>
<evidence type="ECO:0000256" key="3">
    <source>
        <dbReference type="SAM" id="MobiDB-lite"/>
    </source>
</evidence>
<evidence type="ECO:0000313" key="5">
    <source>
        <dbReference type="Proteomes" id="UP000279307"/>
    </source>
</evidence>
<evidence type="ECO:0000256" key="2">
    <source>
        <dbReference type="ARBA" id="ARBA00022737"/>
    </source>
</evidence>
<dbReference type="SUPFAM" id="SSF52047">
    <property type="entry name" value="RNI-like"/>
    <property type="match status" value="1"/>
</dbReference>
<organism evidence="4 5">
    <name type="scientific">Ooceraea biroi</name>
    <name type="common">Clonal raider ant</name>
    <name type="synonym">Cerapachys biroi</name>
    <dbReference type="NCBI Taxonomy" id="2015173"/>
    <lineage>
        <taxon>Eukaryota</taxon>
        <taxon>Metazoa</taxon>
        <taxon>Ecdysozoa</taxon>
        <taxon>Arthropoda</taxon>
        <taxon>Hexapoda</taxon>
        <taxon>Insecta</taxon>
        <taxon>Pterygota</taxon>
        <taxon>Neoptera</taxon>
        <taxon>Endopterygota</taxon>
        <taxon>Hymenoptera</taxon>
        <taxon>Apocrita</taxon>
        <taxon>Aculeata</taxon>
        <taxon>Formicoidea</taxon>
        <taxon>Formicidae</taxon>
        <taxon>Dorylinae</taxon>
        <taxon>Ooceraea</taxon>
    </lineage>
</organism>
<dbReference type="SMART" id="SM00368">
    <property type="entry name" value="LRR_RI"/>
    <property type="match status" value="4"/>
</dbReference>
<evidence type="ECO:0008006" key="6">
    <source>
        <dbReference type="Google" id="ProtNLM"/>
    </source>
</evidence>
<feature type="region of interest" description="Disordered" evidence="3">
    <location>
        <begin position="1125"/>
        <end position="1267"/>
    </location>
</feature>
<feature type="compositionally biased region" description="Low complexity" evidence="3">
    <location>
        <begin position="882"/>
        <end position="891"/>
    </location>
</feature>
<proteinExistence type="predicted"/>
<dbReference type="OrthoDB" id="10034042at2759"/>
<comment type="caution">
    <text evidence="4">The sequence shown here is derived from an EMBL/GenBank/DDBJ whole genome shotgun (WGS) entry which is preliminary data.</text>
</comment>
<evidence type="ECO:0000256" key="1">
    <source>
        <dbReference type="ARBA" id="ARBA00022614"/>
    </source>
</evidence>
<dbReference type="PANTHER" id="PTHR24112:SF9">
    <property type="entry name" value="PROTEIN PHOSPHATASE 1 REGULATORY SUBUNIT 37"/>
    <property type="match status" value="1"/>
</dbReference>
<protein>
    <recommendedName>
        <fullName evidence="6">Leucine-rich repeat-containing protein 68</fullName>
    </recommendedName>
</protein>
<feature type="compositionally biased region" description="Basic and acidic residues" evidence="3">
    <location>
        <begin position="1125"/>
        <end position="1163"/>
    </location>
</feature>
<feature type="region of interest" description="Disordered" evidence="3">
    <location>
        <begin position="1331"/>
        <end position="1361"/>
    </location>
</feature>
<feature type="compositionally biased region" description="Basic and acidic residues" evidence="3">
    <location>
        <begin position="1331"/>
        <end position="1345"/>
    </location>
</feature>
<dbReference type="PANTHER" id="PTHR24112">
    <property type="entry name" value="LEUCINE-RICH REPEAT, ISOFORM F-RELATED"/>
    <property type="match status" value="1"/>
</dbReference>
<gene>
    <name evidence="4" type="ORF">DMN91_010393</name>
</gene>
<feature type="compositionally biased region" description="Polar residues" evidence="3">
    <location>
        <begin position="531"/>
        <end position="547"/>
    </location>
</feature>
<dbReference type="InterPro" id="IPR032675">
    <property type="entry name" value="LRR_dom_sf"/>
</dbReference>
<feature type="compositionally biased region" description="Polar residues" evidence="3">
    <location>
        <begin position="1164"/>
        <end position="1194"/>
    </location>
</feature>
<feature type="compositionally biased region" description="Basic and acidic residues" evidence="3">
    <location>
        <begin position="550"/>
        <end position="560"/>
    </location>
</feature>
<dbReference type="InterPro" id="IPR051279">
    <property type="entry name" value="PP1-Reg/Actin-Interact_Protein"/>
</dbReference>
<keyword evidence="2" id="KW-0677">Repeat</keyword>
<feature type="region of interest" description="Disordered" evidence="3">
    <location>
        <begin position="1072"/>
        <end position="1092"/>
    </location>
</feature>
<feature type="compositionally biased region" description="Polar residues" evidence="3">
    <location>
        <begin position="28"/>
        <end position="40"/>
    </location>
</feature>
<dbReference type="Proteomes" id="UP000279307">
    <property type="component" value="Chromosome 10"/>
</dbReference>
<feature type="compositionally biased region" description="Polar residues" evidence="3">
    <location>
        <begin position="8"/>
        <end position="20"/>
    </location>
</feature>
<feature type="region of interest" description="Disordered" evidence="3">
    <location>
        <begin position="531"/>
        <end position="587"/>
    </location>
</feature>
<feature type="compositionally biased region" description="Polar residues" evidence="3">
    <location>
        <begin position="1527"/>
        <end position="1537"/>
    </location>
</feature>
<dbReference type="EMBL" id="QOIP01000010">
    <property type="protein sequence ID" value="RLU18150.1"/>
    <property type="molecule type" value="Genomic_DNA"/>
</dbReference>
<feature type="region of interest" description="Disordered" evidence="3">
    <location>
        <begin position="1527"/>
        <end position="1552"/>
    </location>
</feature>
<reference evidence="4 5" key="1">
    <citation type="journal article" date="2018" name="Genome Res.">
        <title>The genomic architecture and molecular evolution of ant odorant receptors.</title>
        <authorList>
            <person name="McKenzie S.K."/>
            <person name="Kronauer D.J.C."/>
        </authorList>
    </citation>
    <scope>NUCLEOTIDE SEQUENCE [LARGE SCALE GENOMIC DNA]</scope>
    <source>
        <strain evidence="4">Clonal line C1</strain>
    </source>
</reference>
<sequence length="1707" mass="188787">MSEGADSVAQTCGNSLTTLGDESECESDATTATASPSPMQRLSTTQPPPPPSPPPLPLPPPPPPPPSSTTSTGRRPRFGTGGPPPSPYVWVDGRQLRSALAWTKKWPPRRVSFPSSDNHLVTGYLEPANPWRHAENVNREDLIFAYKESCARHSTEPLQTVLVQLENLDLSEDRCEELDLKGETLDQDHSEPLEEILKRIQFNKINLEGTSLNDESSVILFDMLEYYESARYLNISFNPEIGARGWQACSHMIKKTQCLEQLEARNIAFNEQNMNILSRALRLVCHLHVLKLENCGLSGRAIVILVTALKMNSGIRELYLADNGLDFHDAIQLGSLLRLNNHLQLLDISNNNVQDDGVRDILEGLINQVNEDKTGKGLGILILWNNGLTTKSSPYISRIIALSKTLETLNIGQNMLTDETLSIINESLKKNRVLLQLGMQSTELTIQMRGMGTLANVMKKNKTITQIDLDDRPRIRIDGPLHQYMELVTEIRSYCSKNEERRLLEESTEDTENPRLSNRLLNASSRKISLTCQTLPSPPSRSATSLTADEPARAMLEPKRTSGGRLRSPAPSPIPSPVASPIPSPSRNRFVVCRVPEASLRSTDSSASSSPVTPPSLGSSPCFFGTSGPSRFRVSVVESAGAGRPSSKSVVTSSSGSSVTIGFNVKVQAVDSDDSDSATKANTAIQAASEDTASVETLNVVPLVRETLQHEDNKVENKDRYEDVIKNKEMQSDERQVQTWREIDDVVIRSEDDKIVDEQLTRDEIVMTQSLQSERESRNIAMIRVDPHDEVMDRSNVTMGLEDTATTSDDTEAVGAYRIVYTSTKELQVPAYPNEDAASARMSVVEDKALNSVIKTSLDDTSKSCTDSDESSACVFANSSVSTASGGTSSVHATESHSQEQTNTSVQKHKSSLEKLLSLFQHSGQFFSDSTSAAADARSTLQEHVSGVIAFGDKLQQYLKEGRAKVTDGSWSLEHGSPSRNRSIKMNVTQLQNLTGIFSSFKLEPHVSLVDHNAKFFSQAKSQNTDIRRKDLERSSEIEVARVDEKSSFHQEILRNEEKLLDQERNQVTRNGVSNLFDQRQNQITKDDEKDLVGEAKDQINRDDEEDLLCRGNNQTARDNCEQKLFDQVSKSDNKDSFRVDQMRDRPVRIDEKNFEDREKKQIAESTNENFQIQKNDQGVQGTTQDLQNQQKSKVVSDEHNYATNNQEKVSARSSEDLEDAKGDRIAINDEKDATHNTRVDEKGDSVHKLQWSKTVSSDRPLPESVQSKDNFADNLVLDGDCVTVTNAMVSPLLTSESAACVAIKFTDIAEYPILQLSQADGTGCKNAKHLDGLSDDDGSRREDGDNAQDLEPIEHNNAERVKRDEAEILENNDAGCSKRKGAVEAANASTAMRTCDTTTTDSINQTSDSSFPICNIAHDRKTVDSVSTASAVESTLSHADGMLPMLLDDDRASLTSAENVGASTTMSKDVDDQVTSGACCIADQDGQRDFTKGNEKDSVEVLDDTCRDSAHRRSTSVNIKIESCVSETTRPASESQAVPEGHRERQSSFDTPNAEIHRIIPKYVDHVPEEAIDNGKLIDPSILVTSYETAASLVDKSDAEELIFCMTDISTDGTSVEDDLSPCVVSNNSPNDIIKVAEPFFELPVTRAVLTTRNNAAEEKEEKTEGSEEYEIDAIEYDDEDDEIDELEEVMKQLEPKYRRYANWRI</sequence>
<accession>A0A3L8DCA6</accession>
<feature type="compositionally biased region" description="Polar residues" evidence="3">
    <location>
        <begin position="1072"/>
        <end position="1084"/>
    </location>
</feature>
<feature type="region of interest" description="Disordered" evidence="3">
    <location>
        <begin position="882"/>
        <end position="908"/>
    </location>
</feature>
<dbReference type="Gene3D" id="3.80.10.10">
    <property type="entry name" value="Ribonuclease Inhibitor"/>
    <property type="match status" value="1"/>
</dbReference>
<feature type="compositionally biased region" description="Pro residues" evidence="3">
    <location>
        <begin position="46"/>
        <end position="67"/>
    </location>
</feature>
<feature type="compositionally biased region" description="Pro residues" evidence="3">
    <location>
        <begin position="570"/>
        <end position="584"/>
    </location>
</feature>
<name>A0A3L8DCA6_OOCBI</name>
<feature type="region of interest" description="Disordered" evidence="3">
    <location>
        <begin position="503"/>
        <end position="522"/>
    </location>
</feature>